<evidence type="ECO:0000313" key="2">
    <source>
        <dbReference type="Proteomes" id="UP000824321"/>
    </source>
</evidence>
<sequence length="149" mass="17170">MTTASYLMPEFEKEILSQLERAVPEDLARNDEALITLDARSEEKRFRDALSPTLVAVLIDKWNKGNLTYVSETGVPGRTFGKSFVQKRKTDLTAQSRLIVREKLMAWQKARAKFLDERDELNFASGIEIIYPVFKGRLIFDYAYSLELD</sequence>
<dbReference type="RefSeq" id="WP_221430099.1">
    <property type="nucleotide sequence ID" value="NZ_CP081294.1"/>
</dbReference>
<gene>
    <name evidence="1" type="ORF">K3136_09625</name>
</gene>
<organism evidence="1 2">
    <name type="scientific">Qipengyuania gelatinilytica</name>
    <dbReference type="NCBI Taxonomy" id="2867231"/>
    <lineage>
        <taxon>Bacteria</taxon>
        <taxon>Pseudomonadati</taxon>
        <taxon>Pseudomonadota</taxon>
        <taxon>Alphaproteobacteria</taxon>
        <taxon>Sphingomonadales</taxon>
        <taxon>Erythrobacteraceae</taxon>
        <taxon>Qipengyuania</taxon>
    </lineage>
</organism>
<name>A0ABX8ZZA7_9SPHN</name>
<protein>
    <submittedName>
        <fullName evidence="1">Uncharacterized protein</fullName>
    </submittedName>
</protein>
<accession>A0ABX8ZZA7</accession>
<dbReference type="Proteomes" id="UP000824321">
    <property type="component" value="Chromosome"/>
</dbReference>
<reference evidence="1 2" key="1">
    <citation type="submission" date="2021-08" db="EMBL/GenBank/DDBJ databases">
        <title>Comparative Genomics Analysis of the Genus Qipengyuania Reveals Extensive Genetic Diversity and Metabolic Versatility, Including the Description of Fifteen Novel Species.</title>
        <authorList>
            <person name="Liu Y."/>
        </authorList>
    </citation>
    <scope>NUCLEOTIDE SEQUENCE [LARGE SCALE GENOMIC DNA]</scope>
    <source>
        <strain evidence="1 2">1NDH1</strain>
    </source>
</reference>
<keyword evidence="2" id="KW-1185">Reference proteome</keyword>
<proteinExistence type="predicted"/>
<evidence type="ECO:0000313" key="1">
    <source>
        <dbReference type="EMBL" id="QZD94352.1"/>
    </source>
</evidence>
<dbReference type="EMBL" id="CP081294">
    <property type="protein sequence ID" value="QZD94352.1"/>
    <property type="molecule type" value="Genomic_DNA"/>
</dbReference>